<evidence type="ECO:0000256" key="8">
    <source>
        <dbReference type="PROSITE-ProRule" id="PRU00035"/>
    </source>
</evidence>
<dbReference type="SUPFAM" id="SSF47370">
    <property type="entry name" value="Bromodomain"/>
    <property type="match status" value="1"/>
</dbReference>
<feature type="compositionally biased region" description="Low complexity" evidence="9">
    <location>
        <begin position="337"/>
        <end position="346"/>
    </location>
</feature>
<dbReference type="InterPro" id="IPR001025">
    <property type="entry name" value="BAH_dom"/>
</dbReference>
<feature type="domain" description="BAH" evidence="11">
    <location>
        <begin position="118"/>
        <end position="236"/>
    </location>
</feature>
<keyword evidence="7" id="KW-0539">Nucleus</keyword>
<evidence type="ECO:0000259" key="10">
    <source>
        <dbReference type="PROSITE" id="PS50014"/>
    </source>
</evidence>
<dbReference type="PANTHER" id="PTHR16062:SF19">
    <property type="entry name" value="PROTEIN POLYBROMO-1"/>
    <property type="match status" value="1"/>
</dbReference>
<proteinExistence type="predicted"/>
<comment type="subcellular location">
    <subcellularLocation>
        <location evidence="1">Nucleus</location>
    </subcellularLocation>
</comment>
<dbReference type="Proteomes" id="UP000789572">
    <property type="component" value="Unassembled WGS sequence"/>
</dbReference>
<evidence type="ECO:0000256" key="7">
    <source>
        <dbReference type="ARBA" id="ARBA00023242"/>
    </source>
</evidence>
<dbReference type="GO" id="GO:0016586">
    <property type="term" value="C:RSC-type complex"/>
    <property type="evidence" value="ECO:0007669"/>
    <property type="project" value="InterPro"/>
</dbReference>
<dbReference type="OrthoDB" id="1742084at2759"/>
<dbReference type="Gene3D" id="1.20.920.10">
    <property type="entry name" value="Bromodomain-like"/>
    <property type="match status" value="1"/>
</dbReference>
<feature type="domain" description="Bromo" evidence="10">
    <location>
        <begin position="15"/>
        <end position="74"/>
    </location>
</feature>
<dbReference type="PROSITE" id="PS51038">
    <property type="entry name" value="BAH"/>
    <property type="match status" value="1"/>
</dbReference>
<evidence type="ECO:0000256" key="3">
    <source>
        <dbReference type="ARBA" id="ARBA00022853"/>
    </source>
</evidence>
<reference evidence="12" key="1">
    <citation type="submission" date="2021-06" db="EMBL/GenBank/DDBJ databases">
        <authorList>
            <person name="Kallberg Y."/>
            <person name="Tangrot J."/>
            <person name="Rosling A."/>
        </authorList>
    </citation>
    <scope>NUCLEOTIDE SEQUENCE</scope>
    <source>
        <strain evidence="12">IA702</strain>
    </source>
</reference>
<protein>
    <submittedName>
        <fullName evidence="12">10499_t:CDS:1</fullName>
    </submittedName>
</protein>
<dbReference type="AlphaFoldDB" id="A0A9N9FDT4"/>
<accession>A0A9N9FDT4</accession>
<evidence type="ECO:0000256" key="1">
    <source>
        <dbReference type="ARBA" id="ARBA00004123"/>
    </source>
</evidence>
<dbReference type="PANTHER" id="PTHR16062">
    <property type="entry name" value="SWI/SNF-RELATED"/>
    <property type="match status" value="1"/>
</dbReference>
<dbReference type="InterPro" id="IPR001487">
    <property type="entry name" value="Bromodomain"/>
</dbReference>
<feature type="compositionally biased region" description="Low complexity" evidence="9">
    <location>
        <begin position="368"/>
        <end position="379"/>
    </location>
</feature>
<evidence type="ECO:0000256" key="4">
    <source>
        <dbReference type="ARBA" id="ARBA00023015"/>
    </source>
</evidence>
<keyword evidence="6" id="KW-0804">Transcription</keyword>
<evidence type="ECO:0000256" key="6">
    <source>
        <dbReference type="ARBA" id="ARBA00023163"/>
    </source>
</evidence>
<dbReference type="EMBL" id="CAJVPJ010000461">
    <property type="protein sequence ID" value="CAG8527059.1"/>
    <property type="molecule type" value="Genomic_DNA"/>
</dbReference>
<organism evidence="12 13">
    <name type="scientific">Paraglomus occultum</name>
    <dbReference type="NCBI Taxonomy" id="144539"/>
    <lineage>
        <taxon>Eukaryota</taxon>
        <taxon>Fungi</taxon>
        <taxon>Fungi incertae sedis</taxon>
        <taxon>Mucoromycota</taxon>
        <taxon>Glomeromycotina</taxon>
        <taxon>Glomeromycetes</taxon>
        <taxon>Paraglomerales</taxon>
        <taxon>Paraglomeraceae</taxon>
        <taxon>Paraglomus</taxon>
    </lineage>
</organism>
<dbReference type="InterPro" id="IPR036427">
    <property type="entry name" value="Bromodomain-like_sf"/>
</dbReference>
<dbReference type="SMART" id="SM00297">
    <property type="entry name" value="BROMO"/>
    <property type="match status" value="1"/>
</dbReference>
<feature type="region of interest" description="Disordered" evidence="9">
    <location>
        <begin position="337"/>
        <end position="379"/>
    </location>
</feature>
<evidence type="ECO:0000256" key="5">
    <source>
        <dbReference type="ARBA" id="ARBA00023117"/>
    </source>
</evidence>
<comment type="caution">
    <text evidence="12">The sequence shown here is derived from an EMBL/GenBank/DDBJ whole genome shotgun (WGS) entry which is preliminary data.</text>
</comment>
<dbReference type="PROSITE" id="PS50014">
    <property type="entry name" value="BROMODOMAIN_2"/>
    <property type="match status" value="1"/>
</dbReference>
<evidence type="ECO:0000256" key="2">
    <source>
        <dbReference type="ARBA" id="ARBA00022737"/>
    </source>
</evidence>
<dbReference type="Pfam" id="PF00439">
    <property type="entry name" value="Bromodomain"/>
    <property type="match status" value="1"/>
</dbReference>
<dbReference type="Pfam" id="PF01426">
    <property type="entry name" value="BAH"/>
    <property type="match status" value="1"/>
</dbReference>
<feature type="compositionally biased region" description="Low complexity" evidence="9">
    <location>
        <begin position="290"/>
        <end position="300"/>
    </location>
</feature>
<sequence>MLKIWQAVRNCRDSRGRQMSKLFLELPDQEDYPDYYEEEKIETGKYNDILALAADLNLMFENAKQYNAEGSQIYNDAVFLQNLSAKLIAAEHPQRGQSDFEINDADYVDLTEVEHNGEIYRVGDYVHIRNEDGLTKPNVAHIFRLWKNQNSEVGVNVCWYYHPEQTVHQATRSFYENEIFKTNAYNEYLISEVIEKVFVIPVREAMKGRPKNSVGKTVYVCESRYNEAGKNFSKIKNWSSTYAPGFAGRVEMEYYPQMISLKRVKSPLAGAFEMIKTKPKQEESSPQLASVSHQQVSQQSRTASPLTSQVSLQSVDNSNTTMLSQYQSSAIQAQSSISSRTESVSSQIPHYDGYNNNNNISTPEYRHSMQTQTSGHSSQTTRAMSLSAETANQFACNAQGEILWFATPPVDVTPLSRPQHSKLYMEKRGELLAERENINRCGGRPDVATGMPMVMPTSAPSKVSTSCTAPDNPTIPFGEAEATVAQCLLSNAWKTEALDLANNIKR</sequence>
<dbReference type="CDD" id="cd04717">
    <property type="entry name" value="BAH_polybromo"/>
    <property type="match status" value="1"/>
</dbReference>
<evidence type="ECO:0000256" key="9">
    <source>
        <dbReference type="SAM" id="MobiDB-lite"/>
    </source>
</evidence>
<dbReference type="InterPro" id="IPR037382">
    <property type="entry name" value="Rsc/polybromo"/>
</dbReference>
<dbReference type="GO" id="GO:0003682">
    <property type="term" value="F:chromatin binding"/>
    <property type="evidence" value="ECO:0007669"/>
    <property type="project" value="InterPro"/>
</dbReference>
<keyword evidence="4" id="KW-0805">Transcription regulation</keyword>
<dbReference type="SMART" id="SM00439">
    <property type="entry name" value="BAH"/>
    <property type="match status" value="1"/>
</dbReference>
<evidence type="ECO:0000259" key="11">
    <source>
        <dbReference type="PROSITE" id="PS51038"/>
    </source>
</evidence>
<dbReference type="GO" id="GO:0006338">
    <property type="term" value="P:chromatin remodeling"/>
    <property type="evidence" value="ECO:0007669"/>
    <property type="project" value="InterPro"/>
</dbReference>
<keyword evidence="2" id="KW-0677">Repeat</keyword>
<gene>
    <name evidence="12" type="ORF">POCULU_LOCUS3871</name>
</gene>
<evidence type="ECO:0000313" key="13">
    <source>
        <dbReference type="Proteomes" id="UP000789572"/>
    </source>
</evidence>
<feature type="compositionally biased region" description="Polar residues" evidence="9">
    <location>
        <begin position="301"/>
        <end position="311"/>
    </location>
</feature>
<dbReference type="Gene3D" id="2.30.30.490">
    <property type="match status" value="1"/>
</dbReference>
<keyword evidence="3" id="KW-0156">Chromatin regulator</keyword>
<evidence type="ECO:0000313" key="12">
    <source>
        <dbReference type="EMBL" id="CAG8527059.1"/>
    </source>
</evidence>
<dbReference type="GO" id="GO:0006368">
    <property type="term" value="P:transcription elongation by RNA polymerase II"/>
    <property type="evidence" value="ECO:0007669"/>
    <property type="project" value="TreeGrafter"/>
</dbReference>
<name>A0A9N9FDT4_9GLOM</name>
<keyword evidence="5 8" id="KW-0103">Bromodomain</keyword>
<dbReference type="InterPro" id="IPR043151">
    <property type="entry name" value="BAH_sf"/>
</dbReference>
<feature type="region of interest" description="Disordered" evidence="9">
    <location>
        <begin position="277"/>
        <end position="311"/>
    </location>
</feature>
<keyword evidence="13" id="KW-1185">Reference proteome</keyword>